<evidence type="ECO:0000313" key="3">
    <source>
        <dbReference type="Proteomes" id="UP000295277"/>
    </source>
</evidence>
<evidence type="ECO:0000313" key="2">
    <source>
        <dbReference type="EMBL" id="TCM79252.1"/>
    </source>
</evidence>
<feature type="domain" description="Integrase catalytic" evidence="1">
    <location>
        <begin position="24"/>
        <end position="90"/>
    </location>
</feature>
<proteinExistence type="predicted"/>
<dbReference type="Proteomes" id="UP000295277">
    <property type="component" value="Unassembled WGS sequence"/>
</dbReference>
<dbReference type="AlphaFoldDB" id="A0A4R1YNH3"/>
<name>A0A4R1YNH3_9RHOB</name>
<dbReference type="InterPro" id="IPR001584">
    <property type="entry name" value="Integrase_cat-core"/>
</dbReference>
<dbReference type="Pfam" id="PF13683">
    <property type="entry name" value="rve_3"/>
    <property type="match status" value="1"/>
</dbReference>
<dbReference type="PANTHER" id="PTHR46889:SF4">
    <property type="entry name" value="TRANSPOSASE INSO FOR INSERTION SEQUENCE ELEMENT IS911B-RELATED"/>
    <property type="match status" value="1"/>
</dbReference>
<organism evidence="2 3">
    <name type="scientific">Rhodovulum steppense</name>
    <dbReference type="NCBI Taxonomy" id="540251"/>
    <lineage>
        <taxon>Bacteria</taxon>
        <taxon>Pseudomonadati</taxon>
        <taxon>Pseudomonadota</taxon>
        <taxon>Alphaproteobacteria</taxon>
        <taxon>Rhodobacterales</taxon>
        <taxon>Paracoccaceae</taxon>
        <taxon>Rhodovulum</taxon>
    </lineage>
</organism>
<reference evidence="2 3" key="1">
    <citation type="submission" date="2019-03" db="EMBL/GenBank/DDBJ databases">
        <title>Genomic Encyclopedia of Type Strains, Phase IV (KMG-IV): sequencing the most valuable type-strain genomes for metagenomic binning, comparative biology and taxonomic classification.</title>
        <authorList>
            <person name="Goeker M."/>
        </authorList>
    </citation>
    <scope>NUCLEOTIDE SEQUENCE [LARGE SCALE GENOMIC DNA]</scope>
    <source>
        <strain evidence="2 3">DSM 21153</strain>
    </source>
</reference>
<dbReference type="InterPro" id="IPR050900">
    <property type="entry name" value="Transposase_IS3/IS150/IS904"/>
</dbReference>
<dbReference type="PANTHER" id="PTHR46889">
    <property type="entry name" value="TRANSPOSASE INSF FOR INSERTION SEQUENCE IS3B-RELATED"/>
    <property type="match status" value="1"/>
</dbReference>
<keyword evidence="3" id="KW-1185">Reference proteome</keyword>
<dbReference type="GO" id="GO:0015074">
    <property type="term" value="P:DNA integration"/>
    <property type="evidence" value="ECO:0007669"/>
    <property type="project" value="InterPro"/>
</dbReference>
<sequence>MLRRPVETAQYLSIKYTERLGEAGIEPSVGSVGDSYDNALAETINGLFKAEVIHRRGPWRNFEAVEIATLEWVDWFNNRRLIEPIGNIPPTEAEANFYAALETEDMAA</sequence>
<dbReference type="SUPFAM" id="SSF53098">
    <property type="entry name" value="Ribonuclease H-like"/>
    <property type="match status" value="1"/>
</dbReference>
<comment type="caution">
    <text evidence="2">The sequence shown here is derived from an EMBL/GenBank/DDBJ whole genome shotgun (WGS) entry which is preliminary data.</text>
</comment>
<dbReference type="InterPro" id="IPR012337">
    <property type="entry name" value="RNaseH-like_sf"/>
</dbReference>
<accession>A0A4R1YNH3</accession>
<gene>
    <name evidence="2" type="ORF">EV216_1233</name>
</gene>
<dbReference type="EMBL" id="SLVM01000023">
    <property type="protein sequence ID" value="TCM79252.1"/>
    <property type="molecule type" value="Genomic_DNA"/>
</dbReference>
<protein>
    <submittedName>
        <fullName evidence="2">Integrase-like protein</fullName>
    </submittedName>
</protein>
<evidence type="ECO:0000259" key="1">
    <source>
        <dbReference type="Pfam" id="PF13683"/>
    </source>
</evidence>